<dbReference type="Proteomes" id="UP000249557">
    <property type="component" value="Unassembled WGS sequence"/>
</dbReference>
<gene>
    <name evidence="2" type="ORF">DI626_01095</name>
</gene>
<comment type="caution">
    <text evidence="2">The sequence shown here is derived from an EMBL/GenBank/DDBJ whole genome shotgun (WGS) entry which is preliminary data.</text>
</comment>
<evidence type="ECO:0000256" key="1">
    <source>
        <dbReference type="SAM" id="MobiDB-lite"/>
    </source>
</evidence>
<dbReference type="EMBL" id="QFNK01000009">
    <property type="protein sequence ID" value="PZO88738.1"/>
    <property type="molecule type" value="Genomic_DNA"/>
</dbReference>
<proteinExistence type="predicted"/>
<accession>A0A2W5C3Q6</accession>
<name>A0A2W5C3Q6_9BACT</name>
<feature type="region of interest" description="Disordered" evidence="1">
    <location>
        <begin position="1"/>
        <end position="31"/>
    </location>
</feature>
<protein>
    <submittedName>
        <fullName evidence="2">Uncharacterized protein</fullName>
    </submittedName>
</protein>
<sequence length="257" mass="28303">MTTFSKPPYSSARWSSQFNSHNRREESTEPASAAPIKSVSVVGAVFDRNYNLYSGDIETINRSLKILENANIPLDKKADFHFYNLLAPVNSDFLRAALIDRIAPASDALIVCGVYGRFHPEIVLESMPYYQRDIPYDAVDYMYSDVRHGLAHNREVGVSLLQADPFSWASAANAIGAKIVFTRGGSQDEIGTGNFLKNGFYRAAIDTDEKHEMIYCAVSGSLGIAVHEKAVAELQKNALPGNLLGQRILSFPPPQTA</sequence>
<evidence type="ECO:0000313" key="3">
    <source>
        <dbReference type="Proteomes" id="UP000249557"/>
    </source>
</evidence>
<evidence type="ECO:0000313" key="2">
    <source>
        <dbReference type="EMBL" id="PZO88738.1"/>
    </source>
</evidence>
<dbReference type="AlphaFoldDB" id="A0A2W5C3Q6"/>
<reference evidence="2 3" key="1">
    <citation type="submission" date="2017-08" db="EMBL/GenBank/DDBJ databases">
        <title>Infants hospitalized years apart are colonized by the same room-sourced microbial strains.</title>
        <authorList>
            <person name="Brooks B."/>
            <person name="Olm M.R."/>
            <person name="Firek B.A."/>
            <person name="Baker R."/>
            <person name="Thomas B.C."/>
            <person name="Morowitz M.J."/>
            <person name="Banfield J.F."/>
        </authorList>
    </citation>
    <scope>NUCLEOTIDE SEQUENCE [LARGE SCALE GENOMIC DNA]</scope>
    <source>
        <strain evidence="2">S2_018_000_R2_104</strain>
    </source>
</reference>
<organism evidence="2 3">
    <name type="scientific">Micavibrio aeruginosavorus</name>
    <dbReference type="NCBI Taxonomy" id="349221"/>
    <lineage>
        <taxon>Bacteria</taxon>
        <taxon>Pseudomonadati</taxon>
        <taxon>Bdellovibrionota</taxon>
        <taxon>Bdellovibrionia</taxon>
        <taxon>Bdellovibrionales</taxon>
        <taxon>Pseudobdellovibrionaceae</taxon>
        <taxon>Micavibrio</taxon>
    </lineage>
</organism>